<dbReference type="Gene3D" id="3.10.520.10">
    <property type="entry name" value="ApbE-like domains"/>
    <property type="match status" value="1"/>
</dbReference>
<dbReference type="EC" id="2.7.1.180" evidence="2"/>
<evidence type="ECO:0000256" key="8">
    <source>
        <dbReference type="ARBA" id="ARBA00022842"/>
    </source>
</evidence>
<dbReference type="InterPro" id="IPR024932">
    <property type="entry name" value="ApbE"/>
</dbReference>
<comment type="caution">
    <text evidence="11">The sequence shown here is derived from an EMBL/GenBank/DDBJ whole genome shotgun (WGS) entry which is preliminary data.</text>
</comment>
<reference evidence="11 12" key="1">
    <citation type="submission" date="2018-09" db="EMBL/GenBank/DDBJ databases">
        <title>Novel species of Cryobacterium.</title>
        <authorList>
            <person name="Liu Q."/>
            <person name="Xin Y.-H."/>
        </authorList>
    </citation>
    <scope>NUCLEOTIDE SEQUENCE [LARGE SCALE GENOMIC DNA]</scope>
    <source>
        <strain evidence="11 12">Hh39</strain>
    </source>
</reference>
<keyword evidence="5 11" id="KW-0808">Transferase</keyword>
<evidence type="ECO:0000256" key="3">
    <source>
        <dbReference type="ARBA" id="ARBA00016337"/>
    </source>
</evidence>
<dbReference type="PANTHER" id="PTHR30040:SF2">
    <property type="entry name" value="FAD:PROTEIN FMN TRANSFERASE"/>
    <property type="match status" value="1"/>
</dbReference>
<evidence type="ECO:0000313" key="11">
    <source>
        <dbReference type="EMBL" id="RJT85749.1"/>
    </source>
</evidence>
<keyword evidence="12" id="KW-1185">Reference proteome</keyword>
<dbReference type="GO" id="GO:0016740">
    <property type="term" value="F:transferase activity"/>
    <property type="evidence" value="ECO:0007669"/>
    <property type="project" value="UniProtKB-KW"/>
</dbReference>
<evidence type="ECO:0000256" key="4">
    <source>
        <dbReference type="ARBA" id="ARBA00022630"/>
    </source>
</evidence>
<dbReference type="GO" id="GO:0046872">
    <property type="term" value="F:metal ion binding"/>
    <property type="evidence" value="ECO:0007669"/>
    <property type="project" value="UniProtKB-KW"/>
</dbReference>
<keyword evidence="8" id="KW-0460">Magnesium</keyword>
<evidence type="ECO:0000256" key="7">
    <source>
        <dbReference type="ARBA" id="ARBA00022827"/>
    </source>
</evidence>
<protein>
    <recommendedName>
        <fullName evidence="3">FAD:protein FMN transferase</fullName>
        <ecNumber evidence="2">2.7.1.180</ecNumber>
    </recommendedName>
    <alternativeName>
        <fullName evidence="9">Flavin transferase</fullName>
    </alternativeName>
</protein>
<evidence type="ECO:0000256" key="5">
    <source>
        <dbReference type="ARBA" id="ARBA00022679"/>
    </source>
</evidence>
<dbReference type="Proteomes" id="UP000272015">
    <property type="component" value="Unassembled WGS sequence"/>
</dbReference>
<evidence type="ECO:0000256" key="2">
    <source>
        <dbReference type="ARBA" id="ARBA00011955"/>
    </source>
</evidence>
<comment type="catalytic activity">
    <reaction evidence="10">
        <text>L-threonyl-[protein] + FAD = FMN-L-threonyl-[protein] + AMP + H(+)</text>
        <dbReference type="Rhea" id="RHEA:36847"/>
        <dbReference type="Rhea" id="RHEA-COMP:11060"/>
        <dbReference type="Rhea" id="RHEA-COMP:11061"/>
        <dbReference type="ChEBI" id="CHEBI:15378"/>
        <dbReference type="ChEBI" id="CHEBI:30013"/>
        <dbReference type="ChEBI" id="CHEBI:57692"/>
        <dbReference type="ChEBI" id="CHEBI:74257"/>
        <dbReference type="ChEBI" id="CHEBI:456215"/>
        <dbReference type="EC" id="2.7.1.180"/>
    </reaction>
</comment>
<evidence type="ECO:0000313" key="12">
    <source>
        <dbReference type="Proteomes" id="UP000272015"/>
    </source>
</evidence>
<dbReference type="SUPFAM" id="SSF143631">
    <property type="entry name" value="ApbE-like"/>
    <property type="match status" value="1"/>
</dbReference>
<evidence type="ECO:0000256" key="9">
    <source>
        <dbReference type="ARBA" id="ARBA00031306"/>
    </source>
</evidence>
<dbReference type="InterPro" id="IPR003374">
    <property type="entry name" value="ApbE-like_sf"/>
</dbReference>
<dbReference type="OrthoDB" id="9778595at2"/>
<keyword evidence="7" id="KW-0274">FAD</keyword>
<name>A0A3A5MBM2_9MICO</name>
<evidence type="ECO:0000256" key="6">
    <source>
        <dbReference type="ARBA" id="ARBA00022723"/>
    </source>
</evidence>
<keyword evidence="4" id="KW-0285">Flavoprotein</keyword>
<dbReference type="PANTHER" id="PTHR30040">
    <property type="entry name" value="THIAMINE BIOSYNTHESIS LIPOPROTEIN APBE"/>
    <property type="match status" value="1"/>
</dbReference>
<evidence type="ECO:0000256" key="10">
    <source>
        <dbReference type="ARBA" id="ARBA00048540"/>
    </source>
</evidence>
<sequence length="293" mass="30673">MGGGATITLVGASAGLLDDCFDLADRCEQRWSRFQPTSDISRLNWAEGRPVEVDPLTVGLLESMRHAARLTLGAYDPTLLPLLLEAGYTTSAVDPTRVTRLPASARAPGNLAAIEIRDGVIRMPVGMTLDPGGVGKGLTADLICELALASGAWGVMAEIGGDIAVAGTAPDGTAWRLGVENPFDLSAHSAVVRLQQGALATSSQRKKRFGTEPGHAGERHHLLDPAGLRSAVTPIQTVSVIASSGARAEALTKPGFLRDPRDYLAWLPTVGAAGLMIDDTGALMASENWTLYA</sequence>
<dbReference type="EMBL" id="QZVS01000095">
    <property type="protein sequence ID" value="RJT85749.1"/>
    <property type="molecule type" value="Genomic_DNA"/>
</dbReference>
<accession>A0A3A5MBM2</accession>
<dbReference type="AlphaFoldDB" id="A0A3A5MBM2"/>
<keyword evidence="6" id="KW-0479">Metal-binding</keyword>
<evidence type="ECO:0000256" key="1">
    <source>
        <dbReference type="ARBA" id="ARBA00001946"/>
    </source>
</evidence>
<organism evidence="11 12">
    <name type="scientific">Cryobacterium melibiosiphilum</name>
    <dbReference type="NCBI Taxonomy" id="995039"/>
    <lineage>
        <taxon>Bacteria</taxon>
        <taxon>Bacillati</taxon>
        <taxon>Actinomycetota</taxon>
        <taxon>Actinomycetes</taxon>
        <taxon>Micrococcales</taxon>
        <taxon>Microbacteriaceae</taxon>
        <taxon>Cryobacterium</taxon>
    </lineage>
</organism>
<gene>
    <name evidence="11" type="ORF">D6T64_18645</name>
</gene>
<comment type="cofactor">
    <cofactor evidence="1">
        <name>Mg(2+)</name>
        <dbReference type="ChEBI" id="CHEBI:18420"/>
    </cofactor>
</comment>
<proteinExistence type="predicted"/>
<dbReference type="Pfam" id="PF02424">
    <property type="entry name" value="ApbE"/>
    <property type="match status" value="1"/>
</dbReference>